<protein>
    <submittedName>
        <fullName evidence="3">DUF4179 domain-containing protein</fullName>
    </submittedName>
</protein>
<evidence type="ECO:0000259" key="2">
    <source>
        <dbReference type="Pfam" id="PF13786"/>
    </source>
</evidence>
<reference evidence="3 4" key="1">
    <citation type="submission" date="2023-06" db="EMBL/GenBank/DDBJ databases">
        <title>Aquibacillus rhizosphaerae LR5S19.</title>
        <authorList>
            <person name="Sun J.-Q."/>
        </authorList>
    </citation>
    <scope>NUCLEOTIDE SEQUENCE [LARGE SCALE GENOMIC DNA]</scope>
    <source>
        <strain evidence="3 4">LR5S19</strain>
    </source>
</reference>
<dbReference type="Pfam" id="PF13786">
    <property type="entry name" value="DUF4179"/>
    <property type="match status" value="1"/>
</dbReference>
<name>A0ABT7LBE7_9BACI</name>
<evidence type="ECO:0000313" key="4">
    <source>
        <dbReference type="Proteomes" id="UP001235343"/>
    </source>
</evidence>
<organism evidence="3 4">
    <name type="scientific">Aquibacillus rhizosphaerae</name>
    <dbReference type="NCBI Taxonomy" id="3051431"/>
    <lineage>
        <taxon>Bacteria</taxon>
        <taxon>Bacillati</taxon>
        <taxon>Bacillota</taxon>
        <taxon>Bacilli</taxon>
        <taxon>Bacillales</taxon>
        <taxon>Bacillaceae</taxon>
        <taxon>Aquibacillus</taxon>
    </lineage>
</organism>
<keyword evidence="4" id="KW-1185">Reference proteome</keyword>
<keyword evidence="1" id="KW-0472">Membrane</keyword>
<comment type="caution">
    <text evidence="3">The sequence shown here is derived from an EMBL/GenBank/DDBJ whole genome shotgun (WGS) entry which is preliminary data.</text>
</comment>
<dbReference type="RefSeq" id="WP_285934490.1">
    <property type="nucleotide sequence ID" value="NZ_JASTZU010000063.1"/>
</dbReference>
<accession>A0ABT7LBE7</accession>
<dbReference type="Proteomes" id="UP001235343">
    <property type="component" value="Unassembled WGS sequence"/>
</dbReference>
<feature type="domain" description="DUF4179" evidence="2">
    <location>
        <begin position="62"/>
        <end position="145"/>
    </location>
</feature>
<evidence type="ECO:0000256" key="1">
    <source>
        <dbReference type="SAM" id="Phobius"/>
    </source>
</evidence>
<sequence>MVCKKCRQQFKEYFNGSLADSEIIVELENHLNSCSKCNKAYNKYSQRAASISIIAIAKKIPRFVWGSILIIVLIGLGIIYVTGGFQKVVSWWDGLAVSEEDTITDIHQFGVGNTLNLEQEDNGFEIRITHVLADEIQTFVYYEVENLEEDKLYRVNPSSVSVAEDYDVFNWSSSSSDSIAFTNDIERINNRTYRGRVTMLPLKKEQSEIELEISKLIEVVESDGYFEPKNEIGLEGKWTFTIPIEKEEIIEKQIDQEIEVAGHMVSFNKLIIAPTTTFLFYQNNTGEERTSNYFSFEKLSTDTDDLERMDSLIPDEWRFNEQNRYTQFLPFDSMYYNQKTSFNVHVSLINENIPVDKSYDINPSQLPQMFQFRGIDITVEEIDLDPPGKLSVGIEWEEGRDFERLDVEAVGESGSSMPSMQVDGVYVTENGDVFNREQLKDWTGDGQISFFVTQSEIILDDGQGEVIKPKAIKINSYGKTTYLDEKVEIELND</sequence>
<evidence type="ECO:0000313" key="3">
    <source>
        <dbReference type="EMBL" id="MDL4843193.1"/>
    </source>
</evidence>
<gene>
    <name evidence="3" type="ORF">QQS35_22405</name>
</gene>
<keyword evidence="1" id="KW-1133">Transmembrane helix</keyword>
<feature type="transmembrane region" description="Helical" evidence="1">
    <location>
        <begin position="63"/>
        <end position="81"/>
    </location>
</feature>
<keyword evidence="1" id="KW-0812">Transmembrane</keyword>
<dbReference type="Gene3D" id="2.60.40.1630">
    <property type="entry name" value="bacillus anthracis domain"/>
    <property type="match status" value="1"/>
</dbReference>
<proteinExistence type="predicted"/>
<dbReference type="InterPro" id="IPR025436">
    <property type="entry name" value="DUF4179"/>
</dbReference>
<dbReference type="EMBL" id="JASTZU010000063">
    <property type="protein sequence ID" value="MDL4843193.1"/>
    <property type="molecule type" value="Genomic_DNA"/>
</dbReference>